<protein>
    <submittedName>
        <fullName evidence="2">Uncharacterized protein</fullName>
    </submittedName>
</protein>
<evidence type="ECO:0000313" key="1">
    <source>
        <dbReference type="Proteomes" id="UP000887569"/>
    </source>
</evidence>
<keyword evidence="1" id="KW-1185">Reference proteome</keyword>
<sequence length="152" mass="17460">MEGNGHDHWIKRILTTILTANNINSSLVSHCNHIMFPSLRMASYPTVKSSCPFPFQIILPYCPNCSMPLLPPSHFCLAPIYDIFPALLVRRPLLYVSSFFCKFHYSARNADLTNAKYSTRYWLKYAHYLTAVGNIIKNATREPRFANHDAHL</sequence>
<dbReference type="WBParaSite" id="PgR014X_g064_t01">
    <property type="protein sequence ID" value="PgR014X_g064_t01"/>
    <property type="gene ID" value="PgR014X_g064"/>
</dbReference>
<dbReference type="AlphaFoldDB" id="A0A915AV13"/>
<organism evidence="1 2">
    <name type="scientific">Parascaris univalens</name>
    <name type="common">Nematode worm</name>
    <dbReference type="NCBI Taxonomy" id="6257"/>
    <lineage>
        <taxon>Eukaryota</taxon>
        <taxon>Metazoa</taxon>
        <taxon>Ecdysozoa</taxon>
        <taxon>Nematoda</taxon>
        <taxon>Chromadorea</taxon>
        <taxon>Rhabditida</taxon>
        <taxon>Spirurina</taxon>
        <taxon>Ascaridomorpha</taxon>
        <taxon>Ascaridoidea</taxon>
        <taxon>Ascarididae</taxon>
        <taxon>Parascaris</taxon>
    </lineage>
</organism>
<reference evidence="2" key="1">
    <citation type="submission" date="2022-11" db="UniProtKB">
        <authorList>
            <consortium name="WormBaseParasite"/>
        </authorList>
    </citation>
    <scope>IDENTIFICATION</scope>
</reference>
<proteinExistence type="predicted"/>
<dbReference type="Proteomes" id="UP000887569">
    <property type="component" value="Unplaced"/>
</dbReference>
<evidence type="ECO:0000313" key="2">
    <source>
        <dbReference type="WBParaSite" id="PgR014X_g064_t01"/>
    </source>
</evidence>
<accession>A0A915AV13</accession>
<name>A0A915AV13_PARUN</name>